<name>A0ABR9AZS2_9BACL</name>
<keyword evidence="1" id="KW-0472">Membrane</keyword>
<keyword evidence="1" id="KW-1133">Transmembrane helix</keyword>
<dbReference type="Proteomes" id="UP000634529">
    <property type="component" value="Unassembled WGS sequence"/>
</dbReference>
<feature type="transmembrane region" description="Helical" evidence="1">
    <location>
        <begin position="84"/>
        <end position="106"/>
    </location>
</feature>
<dbReference type="EMBL" id="JACYTN010000013">
    <property type="protein sequence ID" value="MBD8499648.1"/>
    <property type="molecule type" value="Genomic_DNA"/>
</dbReference>
<evidence type="ECO:0000313" key="2">
    <source>
        <dbReference type="EMBL" id="MBD8499648.1"/>
    </source>
</evidence>
<feature type="transmembrane region" description="Helical" evidence="1">
    <location>
        <begin position="185"/>
        <end position="213"/>
    </location>
</feature>
<organism evidence="2 3">
    <name type="scientific">Paenibacillus arenosi</name>
    <dbReference type="NCBI Taxonomy" id="2774142"/>
    <lineage>
        <taxon>Bacteria</taxon>
        <taxon>Bacillati</taxon>
        <taxon>Bacillota</taxon>
        <taxon>Bacilli</taxon>
        <taxon>Bacillales</taxon>
        <taxon>Paenibacillaceae</taxon>
        <taxon>Paenibacillus</taxon>
    </lineage>
</organism>
<dbReference type="RefSeq" id="WP_192025982.1">
    <property type="nucleotide sequence ID" value="NZ_JACYTN010000013.1"/>
</dbReference>
<proteinExistence type="predicted"/>
<feature type="transmembrane region" description="Helical" evidence="1">
    <location>
        <begin position="126"/>
        <end position="147"/>
    </location>
</feature>
<evidence type="ECO:0000256" key="1">
    <source>
        <dbReference type="SAM" id="Phobius"/>
    </source>
</evidence>
<feature type="transmembrane region" description="Helical" evidence="1">
    <location>
        <begin position="159"/>
        <end position="179"/>
    </location>
</feature>
<comment type="caution">
    <text evidence="2">The sequence shown here is derived from an EMBL/GenBank/DDBJ whole genome shotgun (WGS) entry which is preliminary data.</text>
</comment>
<keyword evidence="1" id="KW-0812">Transmembrane</keyword>
<evidence type="ECO:0008006" key="4">
    <source>
        <dbReference type="Google" id="ProtNLM"/>
    </source>
</evidence>
<feature type="transmembrane region" description="Helical" evidence="1">
    <location>
        <begin position="42"/>
        <end position="64"/>
    </location>
</feature>
<reference evidence="2 3" key="1">
    <citation type="submission" date="2020-09" db="EMBL/GenBank/DDBJ databases">
        <title>Paenibacillus sp. CAU 1523 isolated from sand of Haeundae Beach.</title>
        <authorList>
            <person name="Kim W."/>
        </authorList>
    </citation>
    <scope>NUCLEOTIDE SEQUENCE [LARGE SCALE GENOMIC DNA]</scope>
    <source>
        <strain evidence="2 3">CAU 1523</strain>
    </source>
</reference>
<sequence length="221" mass="25214">MNRIQGVVTIYLRDKWIWFLTPLIIISSALIPNLIISSFISYYISLAFILVSSSWVYMFVTGIVSVPQTFSFAIGMQVRRKDYFLGTSFMAVMIAAGLTLFSLILIILELELSDRWGLQLVEGVNILELFGILFVLFMLFFYIGFIISSAFQRYKAKGLLTVLTILIIPPCLFLLSLVYEDGHELYMWLISISLAEISLWSIPLTVVCGFLSYRLLRRASV</sequence>
<evidence type="ECO:0000313" key="3">
    <source>
        <dbReference type="Proteomes" id="UP000634529"/>
    </source>
</evidence>
<protein>
    <recommendedName>
        <fullName evidence="4">ABC transporter permease</fullName>
    </recommendedName>
</protein>
<accession>A0ABR9AZS2</accession>
<keyword evidence="3" id="KW-1185">Reference proteome</keyword>
<gene>
    <name evidence="2" type="ORF">IFO66_15235</name>
</gene>
<feature type="transmembrane region" description="Helical" evidence="1">
    <location>
        <begin position="16"/>
        <end position="36"/>
    </location>
</feature>